<dbReference type="InterPro" id="IPR000834">
    <property type="entry name" value="Peptidase_M14"/>
</dbReference>
<dbReference type="AlphaFoldDB" id="A0A1R2CY89"/>
<keyword evidence="7" id="KW-0645">Protease</keyword>
<feature type="region of interest" description="Disordered" evidence="22">
    <location>
        <begin position="1"/>
        <end position="20"/>
    </location>
</feature>
<evidence type="ECO:0000256" key="10">
    <source>
        <dbReference type="ARBA" id="ARBA00022833"/>
    </source>
</evidence>
<reference evidence="24 25" key="1">
    <citation type="submission" date="2016-11" db="EMBL/GenBank/DDBJ databases">
        <title>The macronuclear genome of Stentor coeruleus: a giant cell with tiny introns.</title>
        <authorList>
            <person name="Slabodnick M."/>
            <person name="Ruby J.G."/>
            <person name="Reiff S.B."/>
            <person name="Swart E.C."/>
            <person name="Gosai S."/>
            <person name="Prabakaran S."/>
            <person name="Witkowska E."/>
            <person name="Larue G.E."/>
            <person name="Fisher S."/>
            <person name="Freeman R.M."/>
            <person name="Gunawardena J."/>
            <person name="Chu W."/>
            <person name="Stover N.A."/>
            <person name="Gregory B.D."/>
            <person name="Nowacki M."/>
            <person name="Derisi J."/>
            <person name="Roy S.W."/>
            <person name="Marshall W.F."/>
            <person name="Sood P."/>
        </authorList>
    </citation>
    <scope>NUCLEOTIDE SEQUENCE [LARGE SCALE GENOMIC DNA]</scope>
    <source>
        <strain evidence="24">WM001</strain>
    </source>
</reference>
<dbReference type="PROSITE" id="PS52035">
    <property type="entry name" value="PEPTIDASE_M14"/>
    <property type="match status" value="1"/>
</dbReference>
<dbReference type="GO" id="GO:0005634">
    <property type="term" value="C:nucleus"/>
    <property type="evidence" value="ECO:0007669"/>
    <property type="project" value="UniProtKB-SubCell"/>
</dbReference>
<keyword evidence="10" id="KW-0862">Zinc</keyword>
<evidence type="ECO:0000256" key="19">
    <source>
        <dbReference type="ARBA" id="ARBA00032928"/>
    </source>
</evidence>
<dbReference type="PANTHER" id="PTHR12756">
    <property type="entry name" value="CYTOSOLIC CARBOXYPEPTIDASE"/>
    <property type="match status" value="1"/>
</dbReference>
<evidence type="ECO:0000313" key="24">
    <source>
        <dbReference type="EMBL" id="OMJ93972.1"/>
    </source>
</evidence>
<evidence type="ECO:0000256" key="2">
    <source>
        <dbReference type="ARBA" id="ARBA00004123"/>
    </source>
</evidence>
<evidence type="ECO:0000256" key="16">
    <source>
        <dbReference type="ARBA" id="ARBA00024627"/>
    </source>
</evidence>
<evidence type="ECO:0000256" key="7">
    <source>
        <dbReference type="ARBA" id="ARBA00022670"/>
    </source>
</evidence>
<evidence type="ECO:0000256" key="11">
    <source>
        <dbReference type="ARBA" id="ARBA00023049"/>
    </source>
</evidence>
<dbReference type="CDD" id="cd06236">
    <property type="entry name" value="M14_AGBL5_like"/>
    <property type="match status" value="1"/>
</dbReference>
<evidence type="ECO:0000256" key="18">
    <source>
        <dbReference type="ARBA" id="ARBA00032753"/>
    </source>
</evidence>
<evidence type="ECO:0000256" key="6">
    <source>
        <dbReference type="ARBA" id="ARBA00022490"/>
    </source>
</evidence>
<dbReference type="EMBL" id="MPUH01000033">
    <property type="protein sequence ID" value="OMJ93972.1"/>
    <property type="molecule type" value="Genomic_DNA"/>
</dbReference>
<gene>
    <name evidence="24" type="ORF">SteCoe_2878</name>
</gene>
<keyword evidence="12" id="KW-0206">Cytoskeleton</keyword>
<comment type="caution">
    <text evidence="24">The sequence shown here is derived from an EMBL/GenBank/DDBJ whole genome shotgun (WGS) entry which is preliminary data.</text>
</comment>
<evidence type="ECO:0000256" key="8">
    <source>
        <dbReference type="ARBA" id="ARBA00022723"/>
    </source>
</evidence>
<comment type="catalytic activity">
    <reaction evidence="20">
        <text>gamma-L-glutamyl-L-glutamyl-[protein] + H2O = L-glutamyl-[protein] + L-glutamate</text>
        <dbReference type="Rhea" id="RHEA:60152"/>
        <dbReference type="Rhea" id="RHEA-COMP:10208"/>
        <dbReference type="Rhea" id="RHEA-COMP:15517"/>
        <dbReference type="ChEBI" id="CHEBI:15377"/>
        <dbReference type="ChEBI" id="CHEBI:29973"/>
        <dbReference type="ChEBI" id="CHEBI:29985"/>
        <dbReference type="ChEBI" id="CHEBI:143622"/>
    </reaction>
    <physiologicalReaction direction="left-to-right" evidence="20">
        <dbReference type="Rhea" id="RHEA:60153"/>
    </physiologicalReaction>
</comment>
<dbReference type="Proteomes" id="UP000187209">
    <property type="component" value="Unassembled WGS sequence"/>
</dbReference>
<evidence type="ECO:0000256" key="22">
    <source>
        <dbReference type="SAM" id="MobiDB-lite"/>
    </source>
</evidence>
<dbReference type="SUPFAM" id="SSF53187">
    <property type="entry name" value="Zn-dependent exopeptidases"/>
    <property type="match status" value="1"/>
</dbReference>
<dbReference type="InterPro" id="IPR034286">
    <property type="entry name" value="M14_AGBL5-like"/>
</dbReference>
<dbReference type="GO" id="GO:0008270">
    <property type="term" value="F:zinc ion binding"/>
    <property type="evidence" value="ECO:0007669"/>
    <property type="project" value="InterPro"/>
</dbReference>
<name>A0A1R2CY89_9CILI</name>
<evidence type="ECO:0000256" key="12">
    <source>
        <dbReference type="ARBA" id="ARBA00023212"/>
    </source>
</evidence>
<keyword evidence="25" id="KW-1185">Reference proteome</keyword>
<dbReference type="OrthoDB" id="10253041at2759"/>
<evidence type="ECO:0000256" key="20">
    <source>
        <dbReference type="ARBA" id="ARBA00047714"/>
    </source>
</evidence>
<dbReference type="GO" id="GO:0004181">
    <property type="term" value="F:metallocarboxypeptidase activity"/>
    <property type="evidence" value="ECO:0007669"/>
    <property type="project" value="InterPro"/>
</dbReference>
<accession>A0A1R2CY89</accession>
<evidence type="ECO:0000256" key="4">
    <source>
        <dbReference type="ARBA" id="ARBA00004214"/>
    </source>
</evidence>
<keyword evidence="6" id="KW-0963">Cytoplasm</keyword>
<dbReference type="GO" id="GO:0005819">
    <property type="term" value="C:spindle"/>
    <property type="evidence" value="ECO:0007669"/>
    <property type="project" value="UniProtKB-SubCell"/>
</dbReference>
<evidence type="ECO:0000256" key="15">
    <source>
        <dbReference type="ARBA" id="ARBA00024524"/>
    </source>
</evidence>
<evidence type="ECO:0000256" key="9">
    <source>
        <dbReference type="ARBA" id="ARBA00022801"/>
    </source>
</evidence>
<sequence length="641" mass="73500">MDRDATNNQIPQQSSHYFPDDGVEISSDFDSGNLARAERSSARSYLLWIGPDCMGTQAENSCRTWFYFKVTVQTPQTLYFLIKNMNLQFKVFKEGMKPVYKIQDRWQRIPGPVSFNLNEDDPYSMELSFSITISKDIYLAFTYPWSHTDNRLFLNDIKAHCLLKNIYFHEENLIFTLEKRPCEILTISSVYGLIEEHEKSIQYLYPSTADRAYNFIGKKYVIITARVHPGETQGSFMMNGFIKFLVSDDPRAVVLRDYFVFKIVPILNPDAVIRGHYRTDTKGVNLNRFYTNPSLTEHPTVYAVKELFLALKDLIYCYIDLHGHATKKGCFVYGNYMEFSKQVECCLFPKLISLNCINFDFEGSNFTEKNMRAKDKRGLSKEGSGRVALFKFSGLPRCYTLECNFNTGKVLNSIEMSGLPEPDECNGSSWVYNKQPVEYNIEIYEDVGRAIGIALLDSICKNPYSRVLHKDPDLKNLRLEVAGYIAGQAPFRFDPVVKKAMKNKEELTKLLIDGGKKLVEKIEKNNKNAKNDKSEKRVCIKKTTELIRVPRVSKTLQPVSTEIEFRPSKRVIISDVKKDDSTIVPIKNYMFPNVHKPISQKKAAPSKKIKPSNKRPKVKLIAPSLTVEKEPNIAIIEVKAS</sequence>
<proteinExistence type="inferred from homology"/>
<dbReference type="PANTHER" id="PTHR12756:SF12">
    <property type="entry name" value="CYTOSOLIC CARBOXYPEPTIDASE-LIKE PROTEIN 5"/>
    <property type="match status" value="1"/>
</dbReference>
<comment type="catalytic activity">
    <reaction evidence="15">
        <text>C-terminal L-alpha-aminoacyl-L-glutamyl-L-glutamyl-[tubulin] + H2O = C-terminal L-alpha-aminoacyl-L-glutamyl-[tubulin] + L-glutamate</text>
        <dbReference type="Rhea" id="RHEA:63792"/>
        <dbReference type="Rhea" id="RHEA-COMP:16435"/>
        <dbReference type="Rhea" id="RHEA-COMP:16436"/>
        <dbReference type="ChEBI" id="CHEBI:15377"/>
        <dbReference type="ChEBI" id="CHEBI:29985"/>
        <dbReference type="ChEBI" id="CHEBI:149555"/>
        <dbReference type="ChEBI" id="CHEBI:149556"/>
        <dbReference type="EC" id="3.4.17.24"/>
    </reaction>
    <physiologicalReaction direction="left-to-right" evidence="15">
        <dbReference type="Rhea" id="RHEA:63793"/>
    </physiologicalReaction>
</comment>
<evidence type="ECO:0000259" key="23">
    <source>
        <dbReference type="PROSITE" id="PS52035"/>
    </source>
</evidence>
<feature type="active site" description="Proton donor/acceptor" evidence="21">
    <location>
        <position position="402"/>
    </location>
</feature>
<evidence type="ECO:0000313" key="25">
    <source>
        <dbReference type="Proteomes" id="UP000187209"/>
    </source>
</evidence>
<keyword evidence="11" id="KW-0482">Metalloprotease</keyword>
<evidence type="ECO:0000256" key="3">
    <source>
        <dbReference type="ARBA" id="ARBA00004186"/>
    </source>
</evidence>
<keyword evidence="8" id="KW-0479">Metal-binding</keyword>
<dbReference type="Pfam" id="PF18027">
    <property type="entry name" value="Pepdidase_M14_N"/>
    <property type="match status" value="1"/>
</dbReference>
<dbReference type="Pfam" id="PF00246">
    <property type="entry name" value="Peptidase_M14"/>
    <property type="match status" value="1"/>
</dbReference>
<evidence type="ECO:0000256" key="1">
    <source>
        <dbReference type="ARBA" id="ARBA00001947"/>
    </source>
</evidence>
<evidence type="ECO:0000256" key="13">
    <source>
        <dbReference type="ARBA" id="ARBA00023242"/>
    </source>
</evidence>
<protein>
    <recommendedName>
        <fullName evidence="14">Cytosolic carboxypeptidase-like protein 5</fullName>
        <ecNumber evidence="17">3.4.17.24</ecNumber>
    </recommendedName>
    <alternativeName>
        <fullName evidence="19">ATP/GTP-binding protein-like 5</fullName>
    </alternativeName>
    <alternativeName>
        <fullName evidence="18">Protein deglutamylase CCP5</fullName>
    </alternativeName>
</protein>
<dbReference type="GO" id="GO:0006508">
    <property type="term" value="P:proteolysis"/>
    <property type="evidence" value="ECO:0007669"/>
    <property type="project" value="UniProtKB-KW"/>
</dbReference>
<organism evidence="24 25">
    <name type="scientific">Stentor coeruleus</name>
    <dbReference type="NCBI Taxonomy" id="5963"/>
    <lineage>
        <taxon>Eukaryota</taxon>
        <taxon>Sar</taxon>
        <taxon>Alveolata</taxon>
        <taxon>Ciliophora</taxon>
        <taxon>Postciliodesmatophora</taxon>
        <taxon>Heterotrichea</taxon>
        <taxon>Heterotrichida</taxon>
        <taxon>Stentoridae</taxon>
        <taxon>Stentor</taxon>
    </lineage>
</organism>
<evidence type="ECO:0000256" key="5">
    <source>
        <dbReference type="ARBA" id="ARBA00005988"/>
    </source>
</evidence>
<dbReference type="InterPro" id="IPR050821">
    <property type="entry name" value="Cytosolic_carboxypeptidase"/>
</dbReference>
<comment type="subcellular location">
    <subcellularLocation>
        <location evidence="3">Cytoplasm</location>
        <location evidence="3">Cytoskeleton</location>
        <location evidence="3">Spindle</location>
    </subcellularLocation>
    <subcellularLocation>
        <location evidence="4">Midbody</location>
    </subcellularLocation>
    <subcellularLocation>
        <location evidence="2">Nucleus</location>
    </subcellularLocation>
</comment>
<dbReference type="EC" id="3.4.17.24" evidence="17"/>
<dbReference type="GO" id="GO:0030496">
    <property type="term" value="C:midbody"/>
    <property type="evidence" value="ECO:0007669"/>
    <property type="project" value="UniProtKB-SubCell"/>
</dbReference>
<comment type="similarity">
    <text evidence="5 21">Belongs to the peptidase M14 family.</text>
</comment>
<dbReference type="Gene3D" id="3.40.630.10">
    <property type="entry name" value="Zn peptidases"/>
    <property type="match status" value="1"/>
</dbReference>
<feature type="domain" description="Peptidase M14" evidence="23">
    <location>
        <begin position="143"/>
        <end position="459"/>
    </location>
</feature>
<feature type="compositionally biased region" description="Polar residues" evidence="22">
    <location>
        <begin position="1"/>
        <end position="16"/>
    </location>
</feature>
<comment type="cofactor">
    <cofactor evidence="1">
        <name>Zn(2+)</name>
        <dbReference type="ChEBI" id="CHEBI:29105"/>
    </cofactor>
</comment>
<dbReference type="InterPro" id="IPR040626">
    <property type="entry name" value="Pepdidase_M14_N"/>
</dbReference>
<evidence type="ECO:0000256" key="21">
    <source>
        <dbReference type="PROSITE-ProRule" id="PRU01379"/>
    </source>
</evidence>
<dbReference type="Gene3D" id="2.60.40.3120">
    <property type="match status" value="1"/>
</dbReference>
<evidence type="ECO:0000256" key="17">
    <source>
        <dbReference type="ARBA" id="ARBA00026108"/>
    </source>
</evidence>
<keyword evidence="9" id="KW-0378">Hydrolase</keyword>
<evidence type="ECO:0000256" key="14">
    <source>
        <dbReference type="ARBA" id="ARBA00024141"/>
    </source>
</evidence>
<keyword evidence="13" id="KW-0539">Nucleus</keyword>
<comment type="catalytic activity">
    <reaction evidence="16">
        <text>C-terminal L-alpha-aminoacyl-L-glutamyl-[tubulin] + H2O = C-terminal L-alpha-aminoacyl-[tubulin] + L-glutamate</text>
        <dbReference type="Rhea" id="RHEA:63796"/>
        <dbReference type="Rhea" id="RHEA-COMP:16436"/>
        <dbReference type="Rhea" id="RHEA-COMP:16437"/>
        <dbReference type="ChEBI" id="CHEBI:15377"/>
        <dbReference type="ChEBI" id="CHEBI:29985"/>
        <dbReference type="ChEBI" id="CHEBI:90782"/>
        <dbReference type="ChEBI" id="CHEBI:149556"/>
        <dbReference type="EC" id="3.4.17.24"/>
    </reaction>
    <physiologicalReaction direction="left-to-right" evidence="16">
        <dbReference type="Rhea" id="RHEA:63797"/>
    </physiologicalReaction>
</comment>